<name>A0A934K844_9BACT</name>
<dbReference type="EMBL" id="JAEKNQ010000037">
    <property type="protein sequence ID" value="MBJ7603491.1"/>
    <property type="molecule type" value="Genomic_DNA"/>
</dbReference>
<proteinExistence type="predicted"/>
<organism evidence="1 2">
    <name type="scientific">Candidatus Dormiibacter inghamiae</name>
    <dbReference type="NCBI Taxonomy" id="3127013"/>
    <lineage>
        <taxon>Bacteria</taxon>
        <taxon>Bacillati</taxon>
        <taxon>Candidatus Dormiibacterota</taxon>
        <taxon>Candidatus Dormibacteria</taxon>
        <taxon>Candidatus Dormibacterales</taxon>
        <taxon>Candidatus Dormibacteraceae</taxon>
        <taxon>Candidatus Dormiibacter</taxon>
    </lineage>
</organism>
<dbReference type="GO" id="GO:0003676">
    <property type="term" value="F:nucleic acid binding"/>
    <property type="evidence" value="ECO:0007669"/>
    <property type="project" value="InterPro"/>
</dbReference>
<dbReference type="Proteomes" id="UP000620075">
    <property type="component" value="Unassembled WGS sequence"/>
</dbReference>
<gene>
    <name evidence="1" type="ORF">JF888_09940</name>
</gene>
<comment type="caution">
    <text evidence="1">The sequence shown here is derived from an EMBL/GenBank/DDBJ whole genome shotgun (WGS) entry which is preliminary data.</text>
</comment>
<dbReference type="PANTHER" id="PTHR35331:SF1">
    <property type="entry name" value="STAGE V SPORULATION PROTEIN S"/>
    <property type="match status" value="1"/>
</dbReference>
<dbReference type="AlphaFoldDB" id="A0A934K844"/>
<sequence>MEVLRTAATSKPVSVAGAIAGVIRSQSRVEIHAIGAGAVNQAIKAIAISRGYLTPAGLDLVCIPSFVDLSLDGQERTGIRLLVELR</sequence>
<reference evidence="1 2" key="1">
    <citation type="submission" date="2020-10" db="EMBL/GenBank/DDBJ databases">
        <title>Ca. Dormibacterota MAGs.</title>
        <authorList>
            <person name="Montgomery K."/>
        </authorList>
    </citation>
    <scope>NUCLEOTIDE SEQUENCE [LARGE SCALE GENOMIC DNA]</scope>
    <source>
        <strain evidence="1">SC8811_S16_3</strain>
    </source>
</reference>
<accession>A0A934K844</accession>
<dbReference type="Gene3D" id="3.30.110.20">
    <property type="entry name" value="Alba-like domain"/>
    <property type="match status" value="1"/>
</dbReference>
<protein>
    <submittedName>
        <fullName evidence="1">Stage V sporulation protein S</fullName>
    </submittedName>
</protein>
<dbReference type="RefSeq" id="WP_338179612.1">
    <property type="nucleotide sequence ID" value="NZ_JAEKNQ010000037.1"/>
</dbReference>
<evidence type="ECO:0000313" key="1">
    <source>
        <dbReference type="EMBL" id="MBJ7603491.1"/>
    </source>
</evidence>
<dbReference type="InterPro" id="IPR036882">
    <property type="entry name" value="Alba-like_dom_sf"/>
</dbReference>
<dbReference type="Pfam" id="PF04232">
    <property type="entry name" value="SpoVS"/>
    <property type="match status" value="1"/>
</dbReference>
<evidence type="ECO:0000313" key="2">
    <source>
        <dbReference type="Proteomes" id="UP000620075"/>
    </source>
</evidence>
<dbReference type="PANTHER" id="PTHR35331">
    <property type="entry name" value="STAGE V SPORULATION PROTEIN S"/>
    <property type="match status" value="1"/>
</dbReference>
<dbReference type="InterPro" id="IPR007347">
    <property type="entry name" value="SpoVS"/>
</dbReference>